<evidence type="ECO:0000313" key="3">
    <source>
        <dbReference type="Proteomes" id="UP000631114"/>
    </source>
</evidence>
<evidence type="ECO:0000313" key="2">
    <source>
        <dbReference type="EMBL" id="KAF9596719.1"/>
    </source>
</evidence>
<reference evidence="2 3" key="1">
    <citation type="submission" date="2020-10" db="EMBL/GenBank/DDBJ databases">
        <title>The Coptis chinensis genome and diversification of protoberbering-type alkaloids.</title>
        <authorList>
            <person name="Wang B."/>
            <person name="Shu S."/>
            <person name="Song C."/>
            <person name="Liu Y."/>
        </authorList>
    </citation>
    <scope>NUCLEOTIDE SEQUENCE [LARGE SCALE GENOMIC DNA]</scope>
    <source>
        <strain evidence="2">HL-2020</strain>
        <tissue evidence="2">Leaf</tissue>
    </source>
</reference>
<evidence type="ECO:0000256" key="1">
    <source>
        <dbReference type="SAM" id="MobiDB-lite"/>
    </source>
</evidence>
<comment type="caution">
    <text evidence="2">The sequence shown here is derived from an EMBL/GenBank/DDBJ whole genome shotgun (WGS) entry which is preliminary data.</text>
</comment>
<gene>
    <name evidence="2" type="ORF">IFM89_012918</name>
</gene>
<protein>
    <submittedName>
        <fullName evidence="2">Uncharacterized protein</fullName>
    </submittedName>
</protein>
<dbReference type="OrthoDB" id="755951at2759"/>
<keyword evidence="3" id="KW-1185">Reference proteome</keyword>
<sequence length="140" mass="15583">MHERKCIQTKRPTGKQRILHAWSKASARESNPLVADIDWKRIAELALELLDHLESALANEPVVVKKGQHIFKVKPQEVDTETNRVSEGETISTAMVIHSSHVQTPISQGLLRVSLGSASQPRTPKDNEPIRLSGSEHNLT</sequence>
<feature type="region of interest" description="Disordered" evidence="1">
    <location>
        <begin position="116"/>
        <end position="140"/>
    </location>
</feature>
<dbReference type="AlphaFoldDB" id="A0A835HDZ8"/>
<name>A0A835HDZ8_9MAGN</name>
<proteinExistence type="predicted"/>
<dbReference type="Proteomes" id="UP000631114">
    <property type="component" value="Unassembled WGS sequence"/>
</dbReference>
<organism evidence="2 3">
    <name type="scientific">Coptis chinensis</name>
    <dbReference type="NCBI Taxonomy" id="261450"/>
    <lineage>
        <taxon>Eukaryota</taxon>
        <taxon>Viridiplantae</taxon>
        <taxon>Streptophyta</taxon>
        <taxon>Embryophyta</taxon>
        <taxon>Tracheophyta</taxon>
        <taxon>Spermatophyta</taxon>
        <taxon>Magnoliopsida</taxon>
        <taxon>Ranunculales</taxon>
        <taxon>Ranunculaceae</taxon>
        <taxon>Coptidoideae</taxon>
        <taxon>Coptis</taxon>
    </lineage>
</organism>
<dbReference type="EMBL" id="JADFTS010000007">
    <property type="protein sequence ID" value="KAF9596719.1"/>
    <property type="molecule type" value="Genomic_DNA"/>
</dbReference>
<accession>A0A835HDZ8</accession>